<evidence type="ECO:0000256" key="1">
    <source>
        <dbReference type="SAM" id="MobiDB-lite"/>
    </source>
</evidence>
<proteinExistence type="predicted"/>
<feature type="region of interest" description="Disordered" evidence="1">
    <location>
        <begin position="113"/>
        <end position="165"/>
    </location>
</feature>
<gene>
    <name evidence="2" type="ORF">NTJ_08800</name>
</gene>
<feature type="compositionally biased region" description="Low complexity" evidence="1">
    <location>
        <begin position="574"/>
        <end position="588"/>
    </location>
</feature>
<feature type="compositionally biased region" description="Low complexity" evidence="1">
    <location>
        <begin position="1548"/>
        <end position="1568"/>
    </location>
</feature>
<feature type="compositionally biased region" description="Basic and acidic residues" evidence="1">
    <location>
        <begin position="1229"/>
        <end position="1242"/>
    </location>
</feature>
<sequence length="1685" mass="182658">MESILPSEIARLVYGYLEEDGCKTAAKTFLETSSHMKECVSIASKGRKFTTKFQGLNLVELLDLICELCCYVRSVECEMKTREVPVAEVLHQFAKILRLVNDESSTSKPLYLRFTVPNSPKKGRKTKPSKSSSSLSKSSTERSPTPAKSPTPAVDENPESPDDAHPNEILFQCLLENKALHEKLAENINQVVATKCDSEPLDKILEKKIVETIINTTEQDPIFQEMIEELVGPIDSTPNSYDPKMPQDQSADLEASAAVNPGIPPEDARYGLKSPSTPETPRAPSCRNSFPGFSPPALQLSKPLGVLSVAPVVAVPALPVAQSSPQNQQLLQPPFHGTIVTGYPGAINTPTALTGGTTGNWQTYTYTTNKGQIASSAMQSTIGSISLLPAVGTSSYRPIAQKPSTSTIKIYNPAVSGQTLEDSCLENLLKQPLTSMVQNVRPKLPSKLPTPQPVVDRSLVKPMRTGGVRTRGGSRDAQKVYGASKRAKVLYSVTSACQNKEKDESGAPADEPATPMYKIVVTPLGPSQKQDGEKEAASVTSSDTATLHAFDPVPTAAEQTILPSIVVSQAEPSITGTTTSSTENQTASNPTPTGGLASPKSSTAETNGLLTSSAKPPVECSPATTVSSGVVSSSSTCVSAASNAETVTTSLPAVPDTAASSSGLISSLVNATPQQGSGLKKNLRKRVSLSTPRKGSHVRTLEFATPPKSAKGSKKSFSSPKHKTPATMPNKALENVKSVLFKSPQKKKKAWDADLRVVFSAVNDIPTSVGLKRKITADEDQSPKPTADEVKIIENDVEDDVCRTREEIVSRIQKDVLDVIGEENIGELSRISFGTNKSPDILNLTSAEAKTPAKSPGSSSILDIGDTGIPQSTIKRLYPKNEIHRDENSTSDSPLTLKASNSPQKRLLDTVTSKLFGTPPRTGSPCTSLPATPSSVSLEAALIRECARIESQNLAERPFKDIALTSLKPSAGENDFGNPLLPPPKGTMVFKTPAKSSLAVPVEMTPVSKIIHEETRVNQCLLLTPTIPPTPDTDQMKSADAPQKPEELTTPPDVSKQNGPVEPADQIVSAPSRPAKTPSKTPQVRLRAKTKPRDPGKITARKRGKKAEEGNEFAKLVDECFKRATGAVFGPSEGQITPPSPEQPVNRRNRKPPSKKLPMKKNSGSQLTSKESPDGFKSAFEKILNKHESASIVSESGDEDLEMVPKKVATKQRKTKGKRQKSAEAVVKSSEEPSTEKSADQRRQKRKTRKKSPAAAVEEVKLSNEQAASKTDAGCTLAADPEPSKTEDDSGRASVSKSSSSAAHSGDAVRLLDLPSAVEERAASEAPLEVSSIRSPSPVTPEPCLDRLDNYQVGYENHDGRLVCLRLSPFLDFFELPRDISASRSSRAQRRLPKLSSQSSHQVVNVHREQYSKRHRRSSSVSSYASDDGRDSPSKNKRKKRRMIDSKHDYNHSRHDWNRSAAGTDQVFSGRPLRDSIKPTLKYRHKSSYLQDRRYGRYSPGRYVPPKNRHNKFDRFSHHKDRPSRWPRDRVNDSSNIRDRSNDRSKNRSTSHGSQSTSSSKKSSSAISPKDLISKIESPVARPSDTSRDHRSSNSFSGIGASAAMIAPPPIRRPPRSRLDDELEEGELSDTSRSTVFSSCRKPDATTKIFPARLNSPVDDESRQALLQQVDLDKFLSLVHSQDKK</sequence>
<feature type="region of interest" description="Disordered" evidence="1">
    <location>
        <begin position="235"/>
        <end position="285"/>
    </location>
</feature>
<dbReference type="PROSITE" id="PS50896">
    <property type="entry name" value="LISH"/>
    <property type="match status" value="1"/>
</dbReference>
<feature type="region of interest" description="Disordered" evidence="1">
    <location>
        <begin position="1023"/>
        <end position="1111"/>
    </location>
</feature>
<feature type="compositionally biased region" description="Low complexity" evidence="1">
    <location>
        <begin position="621"/>
        <end position="632"/>
    </location>
</feature>
<organism evidence="2 3">
    <name type="scientific">Nesidiocoris tenuis</name>
    <dbReference type="NCBI Taxonomy" id="355587"/>
    <lineage>
        <taxon>Eukaryota</taxon>
        <taxon>Metazoa</taxon>
        <taxon>Ecdysozoa</taxon>
        <taxon>Arthropoda</taxon>
        <taxon>Hexapoda</taxon>
        <taxon>Insecta</taxon>
        <taxon>Pterygota</taxon>
        <taxon>Neoptera</taxon>
        <taxon>Paraneoptera</taxon>
        <taxon>Hemiptera</taxon>
        <taxon>Heteroptera</taxon>
        <taxon>Panheteroptera</taxon>
        <taxon>Cimicomorpha</taxon>
        <taxon>Miridae</taxon>
        <taxon>Dicyphina</taxon>
        <taxon>Nesidiocoris</taxon>
    </lineage>
</organism>
<feature type="compositionally biased region" description="Basic residues" evidence="1">
    <location>
        <begin position="1243"/>
        <end position="1252"/>
    </location>
</feature>
<feature type="compositionally biased region" description="Basic residues" evidence="1">
    <location>
        <begin position="1208"/>
        <end position="1220"/>
    </location>
</feature>
<feature type="compositionally biased region" description="Polar residues" evidence="1">
    <location>
        <begin position="890"/>
        <end position="904"/>
    </location>
</feature>
<feature type="compositionally biased region" description="Basic and acidic residues" evidence="1">
    <location>
        <begin position="1443"/>
        <end position="1458"/>
    </location>
</feature>
<accession>A0ABN7AUY3</accession>
<feature type="compositionally biased region" description="Basic and acidic residues" evidence="1">
    <location>
        <begin position="1523"/>
        <end position="1546"/>
    </location>
</feature>
<feature type="compositionally biased region" description="Low complexity" evidence="1">
    <location>
        <begin position="706"/>
        <end position="719"/>
    </location>
</feature>
<feature type="compositionally biased region" description="Basic and acidic residues" evidence="1">
    <location>
        <begin position="1282"/>
        <end position="1291"/>
    </location>
</feature>
<evidence type="ECO:0008006" key="4">
    <source>
        <dbReference type="Google" id="ProtNLM"/>
    </source>
</evidence>
<feature type="region of interest" description="Disordered" evidence="1">
    <location>
        <begin position="1127"/>
        <end position="1344"/>
    </location>
</feature>
<evidence type="ECO:0000313" key="3">
    <source>
        <dbReference type="Proteomes" id="UP001307889"/>
    </source>
</evidence>
<dbReference type="EMBL" id="AP028914">
    <property type="protein sequence ID" value="BES95991.1"/>
    <property type="molecule type" value="Genomic_DNA"/>
</dbReference>
<name>A0ABN7AUY3_9HEMI</name>
<feature type="region of interest" description="Disordered" evidence="1">
    <location>
        <begin position="523"/>
        <end position="543"/>
    </location>
</feature>
<feature type="compositionally biased region" description="Basic residues" evidence="1">
    <location>
        <begin position="1147"/>
        <end position="1159"/>
    </location>
</feature>
<feature type="compositionally biased region" description="Low complexity" evidence="1">
    <location>
        <begin position="1597"/>
        <end position="1606"/>
    </location>
</feature>
<feature type="region of interest" description="Disordered" evidence="1">
    <location>
        <begin position="881"/>
        <end position="904"/>
    </location>
</feature>
<feature type="compositionally biased region" description="Polar residues" evidence="1">
    <location>
        <begin position="599"/>
        <end position="614"/>
    </location>
</feature>
<feature type="region of interest" description="Disordered" evidence="1">
    <location>
        <begin position="1383"/>
        <end position="1640"/>
    </location>
</feature>
<feature type="region of interest" description="Disordered" evidence="1">
    <location>
        <begin position="574"/>
        <end position="632"/>
    </location>
</feature>
<dbReference type="Proteomes" id="UP001307889">
    <property type="component" value="Chromosome 6"/>
</dbReference>
<feature type="compositionally biased region" description="Low complexity" evidence="1">
    <location>
        <begin position="129"/>
        <end position="145"/>
    </location>
</feature>
<feature type="compositionally biased region" description="Low complexity" evidence="1">
    <location>
        <begin position="1292"/>
        <end position="1305"/>
    </location>
</feature>
<feature type="compositionally biased region" description="Basic and acidic residues" evidence="1">
    <location>
        <begin position="1171"/>
        <end position="1189"/>
    </location>
</feature>
<evidence type="ECO:0000313" key="2">
    <source>
        <dbReference type="EMBL" id="BES95991.1"/>
    </source>
</evidence>
<reference evidence="2 3" key="1">
    <citation type="submission" date="2023-09" db="EMBL/GenBank/DDBJ databases">
        <title>Nesidiocoris tenuis whole genome shotgun sequence.</title>
        <authorList>
            <person name="Shibata T."/>
            <person name="Shimoda M."/>
            <person name="Kobayashi T."/>
            <person name="Uehara T."/>
        </authorList>
    </citation>
    <scope>NUCLEOTIDE SEQUENCE [LARGE SCALE GENOMIC DNA]</scope>
    <source>
        <strain evidence="2 3">Japan</strain>
    </source>
</reference>
<dbReference type="InterPro" id="IPR006594">
    <property type="entry name" value="LisH"/>
</dbReference>
<protein>
    <recommendedName>
        <fullName evidence="4">LisH domain-containing protein</fullName>
    </recommendedName>
</protein>
<feature type="region of interest" description="Disordered" evidence="1">
    <location>
        <begin position="672"/>
        <end position="728"/>
    </location>
</feature>
<feature type="compositionally biased region" description="Low complexity" evidence="1">
    <location>
        <begin position="1396"/>
        <end position="1405"/>
    </location>
</feature>
<keyword evidence="3" id="KW-1185">Reference proteome</keyword>